<name>A0AAE0XTG8_9GAST</name>
<gene>
    <name evidence="1" type="ORF">RRG08_009626</name>
</gene>
<dbReference type="AlphaFoldDB" id="A0AAE0XTG8"/>
<evidence type="ECO:0000313" key="2">
    <source>
        <dbReference type="Proteomes" id="UP001283361"/>
    </source>
</evidence>
<protein>
    <submittedName>
        <fullName evidence="1">Uncharacterized protein</fullName>
    </submittedName>
</protein>
<reference evidence="1" key="1">
    <citation type="journal article" date="2023" name="G3 (Bethesda)">
        <title>A reference genome for the long-term kleptoplast-retaining sea slug Elysia crispata morphotype clarki.</title>
        <authorList>
            <person name="Eastman K.E."/>
            <person name="Pendleton A.L."/>
            <person name="Shaikh M.A."/>
            <person name="Suttiyut T."/>
            <person name="Ogas R."/>
            <person name="Tomko P."/>
            <person name="Gavelis G."/>
            <person name="Widhalm J.R."/>
            <person name="Wisecaver J.H."/>
        </authorList>
    </citation>
    <scope>NUCLEOTIDE SEQUENCE</scope>
    <source>
        <strain evidence="1">ECLA1</strain>
    </source>
</reference>
<sequence>MMPCRSTLKKLVGFNNIKRHITSSNTLCALFFSGLSFQLAHQANHRVKLDRPIFSLPGYWSVQSIGHSLKRFAPQPSQSSRQTRQTNLFLTWVLKLLAGLDFSVFPSLKGSLIARCGELCGGGFPSLQHPALSFLPQAIDWPPIDRWNHSVPQLGMLCLAETLQKAWIGLNCTHGIRLFTDSLQVAPLHGPSAN</sequence>
<dbReference type="Proteomes" id="UP001283361">
    <property type="component" value="Unassembled WGS sequence"/>
</dbReference>
<organism evidence="1 2">
    <name type="scientific">Elysia crispata</name>
    <name type="common">lettuce slug</name>
    <dbReference type="NCBI Taxonomy" id="231223"/>
    <lineage>
        <taxon>Eukaryota</taxon>
        <taxon>Metazoa</taxon>
        <taxon>Spiralia</taxon>
        <taxon>Lophotrochozoa</taxon>
        <taxon>Mollusca</taxon>
        <taxon>Gastropoda</taxon>
        <taxon>Heterobranchia</taxon>
        <taxon>Euthyneura</taxon>
        <taxon>Panpulmonata</taxon>
        <taxon>Sacoglossa</taxon>
        <taxon>Placobranchoidea</taxon>
        <taxon>Plakobranchidae</taxon>
        <taxon>Elysia</taxon>
    </lineage>
</organism>
<dbReference type="EMBL" id="JAWDGP010007625">
    <property type="protein sequence ID" value="KAK3711037.1"/>
    <property type="molecule type" value="Genomic_DNA"/>
</dbReference>
<proteinExistence type="predicted"/>
<evidence type="ECO:0000313" key="1">
    <source>
        <dbReference type="EMBL" id="KAK3711037.1"/>
    </source>
</evidence>
<accession>A0AAE0XTG8</accession>
<keyword evidence="2" id="KW-1185">Reference proteome</keyword>
<comment type="caution">
    <text evidence="1">The sequence shown here is derived from an EMBL/GenBank/DDBJ whole genome shotgun (WGS) entry which is preliminary data.</text>
</comment>